<dbReference type="PROSITE" id="PS51257">
    <property type="entry name" value="PROKAR_LIPOPROTEIN"/>
    <property type="match status" value="1"/>
</dbReference>
<gene>
    <name evidence="2" type="ORF">FE784_05655</name>
</gene>
<reference evidence="2 3" key="1">
    <citation type="submission" date="2019-05" db="EMBL/GenBank/DDBJ databases">
        <title>We sequenced the genome of Paenibacillus hemerocallicola KCTC 33185 for further insight into its adaptation and study the phylogeny of Paenibacillus.</title>
        <authorList>
            <person name="Narsing Rao M.P."/>
        </authorList>
    </citation>
    <scope>NUCLEOTIDE SEQUENCE [LARGE SCALE GENOMIC DNA]</scope>
    <source>
        <strain evidence="2 3">KCTC 33185</strain>
    </source>
</reference>
<sequence>MNGIRNKKANKLWPIIPAALAVAMLSACGGKAGSAVQGEVGDIPAKAAKEPVTLTFLYNGYSKELVEEQKSKVENKFPHIKLNVMLEAGKGTTMEDVIGAGTNLDAVARSAGGVFAAMKWQVMTDLTPYIQKHKFDLNRFAPGVLEAVRSYSAKGEMLFMPYELNNTTLIYNKTIFDKFGVPYPTDGMTWNEIYDLASKVTREDGGVNYKGIKLNALNLVYRNQLGLPFVDPKTFEPTVNNESWKKWLETMTRLYTIPGNQPASDDTANFFSKQTLAMMAGPSPLDQLPAAVQKGLDWDVVSLPHFEGMKDKGSQMNAPFYAMVPTSKYKDEVFEVLAYLVSDEIQSWNSRMGHVSVLRNEQIMAEFGQGLDILKGKNMKAFVSEKIAGPVPATAFDGIARSRFSQIVDKLANGPDDVNTALRKAEEDIKKQIADEKK</sequence>
<dbReference type="AlphaFoldDB" id="A0A5C4TEH4"/>
<feature type="signal peptide" evidence="1">
    <location>
        <begin position="1"/>
        <end position="32"/>
    </location>
</feature>
<dbReference type="PANTHER" id="PTHR43649:SF30">
    <property type="entry name" value="ABC TRANSPORTER SUBSTRATE-BINDING PROTEIN"/>
    <property type="match status" value="1"/>
</dbReference>
<proteinExistence type="predicted"/>
<comment type="caution">
    <text evidence="2">The sequence shown here is derived from an EMBL/GenBank/DDBJ whole genome shotgun (WGS) entry which is preliminary data.</text>
</comment>
<name>A0A5C4TEH4_9BACL</name>
<evidence type="ECO:0000313" key="3">
    <source>
        <dbReference type="Proteomes" id="UP000307943"/>
    </source>
</evidence>
<dbReference type="EMBL" id="VDCQ01000005">
    <property type="protein sequence ID" value="TNJ67441.1"/>
    <property type="molecule type" value="Genomic_DNA"/>
</dbReference>
<protein>
    <submittedName>
        <fullName evidence="2">Carbohydrate ABC transporter substrate-binding protein</fullName>
    </submittedName>
</protein>
<keyword evidence="1" id="KW-0732">Signal</keyword>
<dbReference type="OrthoDB" id="9782846at2"/>
<dbReference type="SUPFAM" id="SSF53850">
    <property type="entry name" value="Periplasmic binding protein-like II"/>
    <property type="match status" value="1"/>
</dbReference>
<evidence type="ECO:0000256" key="1">
    <source>
        <dbReference type="SAM" id="SignalP"/>
    </source>
</evidence>
<accession>A0A5C4TEH4</accession>
<dbReference type="InterPro" id="IPR050490">
    <property type="entry name" value="Bact_solute-bd_prot1"/>
</dbReference>
<dbReference type="PANTHER" id="PTHR43649">
    <property type="entry name" value="ARABINOSE-BINDING PROTEIN-RELATED"/>
    <property type="match status" value="1"/>
</dbReference>
<dbReference type="InterPro" id="IPR006059">
    <property type="entry name" value="SBP"/>
</dbReference>
<organism evidence="2 3">
    <name type="scientific">Paenibacillus hemerocallicola</name>
    <dbReference type="NCBI Taxonomy" id="1172614"/>
    <lineage>
        <taxon>Bacteria</taxon>
        <taxon>Bacillati</taxon>
        <taxon>Bacillota</taxon>
        <taxon>Bacilli</taxon>
        <taxon>Bacillales</taxon>
        <taxon>Paenibacillaceae</taxon>
        <taxon>Paenibacillus</taxon>
    </lineage>
</organism>
<dbReference type="RefSeq" id="WP_139601154.1">
    <property type="nucleotide sequence ID" value="NZ_VDCQ01000005.1"/>
</dbReference>
<dbReference type="Proteomes" id="UP000307943">
    <property type="component" value="Unassembled WGS sequence"/>
</dbReference>
<feature type="chain" id="PRO_5038809755" evidence="1">
    <location>
        <begin position="33"/>
        <end position="438"/>
    </location>
</feature>
<dbReference type="Pfam" id="PF01547">
    <property type="entry name" value="SBP_bac_1"/>
    <property type="match status" value="1"/>
</dbReference>
<evidence type="ECO:0000313" key="2">
    <source>
        <dbReference type="EMBL" id="TNJ67441.1"/>
    </source>
</evidence>
<keyword evidence="3" id="KW-1185">Reference proteome</keyword>
<dbReference type="Gene3D" id="3.40.190.10">
    <property type="entry name" value="Periplasmic binding protein-like II"/>
    <property type="match status" value="1"/>
</dbReference>